<dbReference type="RefSeq" id="WP_119110381.1">
    <property type="nucleotide sequence ID" value="NZ_QXJC01000010.1"/>
</dbReference>
<dbReference type="InterPro" id="IPR011335">
    <property type="entry name" value="Restrct_endonuc-II-like"/>
</dbReference>
<dbReference type="AlphaFoldDB" id="A0A398C299"/>
<evidence type="ECO:0000313" key="2">
    <source>
        <dbReference type="EMBL" id="RID97155.1"/>
    </source>
</evidence>
<dbReference type="Proteomes" id="UP000266302">
    <property type="component" value="Unassembled WGS sequence"/>
</dbReference>
<sequence>MRTEKRFTPKVLERFLREGRGTGSYADYIPWHRVSRGDPSSKGRSHLIVWRDRQRELLSDQEWGGLNFAGLIPNLVDLAEQFPLNQESAPHDLSRWHVGEGLKQFPGTREIAEILGIKHPALADGDQTHIWTSTTDLLLILRNQHERLELLAVSCKPSSVLTERAKELLLLEKTYWAHRGVDWLLITPEQYEKSVALTLRRTSPWGFDDPASEREIRIACQTARSMPSHPYSDVIHQLTDSFGGETQRHAAQRALWQAVWHGLLPVDLRRGWRPSQPLTLLSVEAFASLNPILARRSACI</sequence>
<evidence type="ECO:0000313" key="3">
    <source>
        <dbReference type="Proteomes" id="UP000266302"/>
    </source>
</evidence>
<dbReference type="SUPFAM" id="SSF52980">
    <property type="entry name" value="Restriction endonuclease-like"/>
    <property type="match status" value="1"/>
</dbReference>
<dbReference type="CDD" id="cd22362">
    <property type="entry name" value="TnsA_endonuclease-like"/>
    <property type="match status" value="1"/>
</dbReference>
<organism evidence="2 3">
    <name type="scientific">Simplicispira hankyongi</name>
    <dbReference type="NCBI Taxonomy" id="2315688"/>
    <lineage>
        <taxon>Bacteria</taxon>
        <taxon>Pseudomonadati</taxon>
        <taxon>Pseudomonadota</taxon>
        <taxon>Betaproteobacteria</taxon>
        <taxon>Burkholderiales</taxon>
        <taxon>Comamonadaceae</taxon>
        <taxon>Simplicispira</taxon>
    </lineage>
</organism>
<comment type="caution">
    <text evidence="2">The sequence shown here is derived from an EMBL/GenBank/DDBJ whole genome shotgun (WGS) entry which is preliminary data.</text>
</comment>
<proteinExistence type="predicted"/>
<dbReference type="InterPro" id="IPR014833">
    <property type="entry name" value="TnsA_N"/>
</dbReference>
<protein>
    <submittedName>
        <fullName evidence="2">Transposase</fullName>
    </submittedName>
</protein>
<accession>A0A398C299</accession>
<dbReference type="OrthoDB" id="5291587at2"/>
<reference evidence="2 3" key="1">
    <citation type="submission" date="2018-09" db="EMBL/GenBank/DDBJ databases">
        <title>Draft genome of Simplicispira sp. NY-02.</title>
        <authorList>
            <person name="Im W.T."/>
        </authorList>
    </citation>
    <scope>NUCLEOTIDE SEQUENCE [LARGE SCALE GENOMIC DNA]</scope>
    <source>
        <strain evidence="2 3">NY-02</strain>
    </source>
</reference>
<keyword evidence="3" id="KW-1185">Reference proteome</keyword>
<evidence type="ECO:0000259" key="1">
    <source>
        <dbReference type="Pfam" id="PF08722"/>
    </source>
</evidence>
<dbReference type="Gene3D" id="3.40.1350.10">
    <property type="match status" value="1"/>
</dbReference>
<dbReference type="GO" id="GO:0003676">
    <property type="term" value="F:nucleic acid binding"/>
    <property type="evidence" value="ECO:0007669"/>
    <property type="project" value="InterPro"/>
</dbReference>
<dbReference type="InterPro" id="IPR011856">
    <property type="entry name" value="tRNA_endonuc-like_dom_sf"/>
</dbReference>
<gene>
    <name evidence="2" type="ORF">D3F03_15725</name>
</gene>
<dbReference type="Pfam" id="PF08722">
    <property type="entry name" value="Tn7_TnsA-like_N"/>
    <property type="match status" value="1"/>
</dbReference>
<feature type="domain" description="TnsA endonuclease N-terminal" evidence="1">
    <location>
        <begin position="108"/>
        <end position="187"/>
    </location>
</feature>
<dbReference type="EMBL" id="QXJC01000010">
    <property type="protein sequence ID" value="RID97155.1"/>
    <property type="molecule type" value="Genomic_DNA"/>
</dbReference>
<name>A0A398C299_9BURK</name>